<dbReference type="RefSeq" id="WP_189028111.1">
    <property type="nucleotide sequence ID" value="NZ_BMKR01000018.1"/>
</dbReference>
<dbReference type="InterPro" id="IPR017439">
    <property type="entry name" value="Amidohydrolase"/>
</dbReference>
<evidence type="ECO:0000313" key="5">
    <source>
        <dbReference type="Proteomes" id="UP000637643"/>
    </source>
</evidence>
<dbReference type="SUPFAM" id="SSF53187">
    <property type="entry name" value="Zn-dependent exopeptidases"/>
    <property type="match status" value="1"/>
</dbReference>
<dbReference type="NCBIfam" id="TIGR01891">
    <property type="entry name" value="amidohydrolases"/>
    <property type="match status" value="1"/>
</dbReference>
<reference evidence="4" key="1">
    <citation type="journal article" date="2014" name="Int. J. Syst. Evol. Microbiol.">
        <title>Complete genome sequence of Corynebacterium casei LMG S-19264T (=DSM 44701T), isolated from a smear-ripened cheese.</title>
        <authorList>
            <consortium name="US DOE Joint Genome Institute (JGI-PGF)"/>
            <person name="Walter F."/>
            <person name="Albersmeier A."/>
            <person name="Kalinowski J."/>
            <person name="Ruckert C."/>
        </authorList>
    </citation>
    <scope>NUCLEOTIDE SEQUENCE</scope>
    <source>
        <strain evidence="4">CGMCC 1.16134</strain>
    </source>
</reference>
<dbReference type="Pfam" id="PF07687">
    <property type="entry name" value="M20_dimer"/>
    <property type="match status" value="1"/>
</dbReference>
<reference evidence="4" key="2">
    <citation type="submission" date="2020-09" db="EMBL/GenBank/DDBJ databases">
        <authorList>
            <person name="Sun Q."/>
            <person name="Zhou Y."/>
        </authorList>
    </citation>
    <scope>NUCLEOTIDE SEQUENCE</scope>
    <source>
        <strain evidence="4">CGMCC 1.16134</strain>
    </source>
</reference>
<accession>A0A917CLW8</accession>
<dbReference type="SUPFAM" id="SSF55031">
    <property type="entry name" value="Bacterial exopeptidase dimerisation domain"/>
    <property type="match status" value="1"/>
</dbReference>
<dbReference type="FunFam" id="3.30.70.360:FF:000001">
    <property type="entry name" value="N-acetyldiaminopimelate deacetylase"/>
    <property type="match status" value="1"/>
</dbReference>
<feature type="domain" description="Peptidase M20 dimerisation" evidence="3">
    <location>
        <begin position="175"/>
        <end position="270"/>
    </location>
</feature>
<feature type="binding site" evidence="2">
    <location>
        <position position="131"/>
    </location>
    <ligand>
        <name>Mn(2+)</name>
        <dbReference type="ChEBI" id="CHEBI:29035"/>
        <label>2</label>
    </ligand>
</feature>
<feature type="binding site" evidence="2">
    <location>
        <position position="97"/>
    </location>
    <ligand>
        <name>Mn(2+)</name>
        <dbReference type="ChEBI" id="CHEBI:29035"/>
        <label>2</label>
    </ligand>
</feature>
<evidence type="ECO:0000313" key="4">
    <source>
        <dbReference type="EMBL" id="GGF91602.1"/>
    </source>
</evidence>
<dbReference type="EMBL" id="BMKR01000018">
    <property type="protein sequence ID" value="GGF91602.1"/>
    <property type="molecule type" value="Genomic_DNA"/>
</dbReference>
<dbReference type="InterPro" id="IPR011650">
    <property type="entry name" value="Peptidase_M20_dimer"/>
</dbReference>
<feature type="binding site" evidence="2">
    <location>
        <position position="95"/>
    </location>
    <ligand>
        <name>Mn(2+)</name>
        <dbReference type="ChEBI" id="CHEBI:29035"/>
        <label>2</label>
    </ligand>
</feature>
<keyword evidence="2" id="KW-0479">Metal-binding</keyword>
<sequence length="390" mass="42248">MKNSEQKLQEIRHYLHQNPELSNEEYSTTRKLRGWLDEAGIHVLDLPLLRTGLVAQIGTGQAPILAIRADIDALPIQEETGLPYSSQVEGKMHACGHDLHTAVILGAAYNLKEREEELPGTVRIIFQPAEETGHGAKQIINSGGLKDVEAIFGLHNWPELAVGELGTRAGAITAGVDRFEITIKGTGAHAASPEKGTDSIVLASQIVLALQTISSRSVSALESVVVSVTRITGGNTWNVLPENVVLEGTVRTLNTSIQQEIPRRMDQILQGLAAAAGAEALLHWYPGPPATINDSRWSEFMSKVADEQGYRVLEIGPQMGGEDFSFYLQTIPGAFVMIGSGAAHALHHPKFAPDETLLLPAAEYFSNLTVQALKELNKSNLSMENVESDF</sequence>
<evidence type="ECO:0000256" key="2">
    <source>
        <dbReference type="PIRSR" id="PIRSR005962-1"/>
    </source>
</evidence>
<comment type="caution">
    <text evidence="4">The sequence shown here is derived from an EMBL/GenBank/DDBJ whole genome shotgun (WGS) entry which is preliminary data.</text>
</comment>
<evidence type="ECO:0000259" key="3">
    <source>
        <dbReference type="Pfam" id="PF07687"/>
    </source>
</evidence>
<dbReference type="Pfam" id="PF01546">
    <property type="entry name" value="Peptidase_M20"/>
    <property type="match status" value="1"/>
</dbReference>
<name>A0A917CLW8_9BACL</name>
<dbReference type="GO" id="GO:0050118">
    <property type="term" value="F:N-acetyldiaminopimelate deacetylase activity"/>
    <property type="evidence" value="ECO:0007669"/>
    <property type="project" value="UniProtKB-ARBA"/>
</dbReference>
<feature type="binding site" evidence="2">
    <location>
        <position position="155"/>
    </location>
    <ligand>
        <name>Mn(2+)</name>
        <dbReference type="ChEBI" id="CHEBI:29035"/>
        <label>2</label>
    </ligand>
</feature>
<gene>
    <name evidence="4" type="ORF">GCM10010912_40710</name>
</gene>
<dbReference type="Proteomes" id="UP000637643">
    <property type="component" value="Unassembled WGS sequence"/>
</dbReference>
<organism evidence="4 5">
    <name type="scientific">Paenibacillus albidus</name>
    <dbReference type="NCBI Taxonomy" id="2041023"/>
    <lineage>
        <taxon>Bacteria</taxon>
        <taxon>Bacillati</taxon>
        <taxon>Bacillota</taxon>
        <taxon>Bacilli</taxon>
        <taxon>Bacillales</taxon>
        <taxon>Paenibacillaceae</taxon>
        <taxon>Paenibacillus</taxon>
    </lineage>
</organism>
<dbReference type="PANTHER" id="PTHR11014">
    <property type="entry name" value="PEPTIDASE M20 FAMILY MEMBER"/>
    <property type="match status" value="1"/>
</dbReference>
<dbReference type="PANTHER" id="PTHR11014:SF63">
    <property type="entry name" value="METALLOPEPTIDASE, PUTATIVE (AFU_ORTHOLOGUE AFUA_6G09600)-RELATED"/>
    <property type="match status" value="1"/>
</dbReference>
<dbReference type="AlphaFoldDB" id="A0A917CLW8"/>
<protein>
    <submittedName>
        <fullName evidence="4">Hydrolase</fullName>
    </submittedName>
</protein>
<dbReference type="GO" id="GO:0019877">
    <property type="term" value="P:diaminopimelate biosynthetic process"/>
    <property type="evidence" value="ECO:0007669"/>
    <property type="project" value="UniProtKB-ARBA"/>
</dbReference>
<dbReference type="InterPro" id="IPR036264">
    <property type="entry name" value="Bact_exopeptidase_dim_dom"/>
</dbReference>
<dbReference type="GO" id="GO:0046872">
    <property type="term" value="F:metal ion binding"/>
    <property type="evidence" value="ECO:0007669"/>
    <property type="project" value="UniProtKB-KW"/>
</dbReference>
<dbReference type="InterPro" id="IPR002933">
    <property type="entry name" value="Peptidase_M20"/>
</dbReference>
<keyword evidence="1 4" id="KW-0378">Hydrolase</keyword>
<feature type="binding site" evidence="2">
    <location>
        <position position="347"/>
    </location>
    <ligand>
        <name>Mn(2+)</name>
        <dbReference type="ChEBI" id="CHEBI:29035"/>
        <label>2</label>
    </ligand>
</feature>
<dbReference type="Gene3D" id="3.40.630.10">
    <property type="entry name" value="Zn peptidases"/>
    <property type="match status" value="1"/>
</dbReference>
<keyword evidence="5" id="KW-1185">Reference proteome</keyword>
<evidence type="ECO:0000256" key="1">
    <source>
        <dbReference type="ARBA" id="ARBA00022801"/>
    </source>
</evidence>
<dbReference type="PIRSF" id="PIRSF005962">
    <property type="entry name" value="Pept_M20D_amidohydro"/>
    <property type="match status" value="1"/>
</dbReference>
<keyword evidence="2" id="KW-0464">Manganese</keyword>
<dbReference type="Gene3D" id="3.30.70.360">
    <property type="match status" value="1"/>
</dbReference>
<proteinExistence type="predicted"/>
<comment type="cofactor">
    <cofactor evidence="2">
        <name>Mn(2+)</name>
        <dbReference type="ChEBI" id="CHEBI:29035"/>
    </cofactor>
    <text evidence="2">The Mn(2+) ion enhances activity.</text>
</comment>